<dbReference type="PANTHER" id="PTHR22572">
    <property type="entry name" value="SUGAR-1-PHOSPHATE GUANYL TRANSFERASE"/>
    <property type="match status" value="1"/>
</dbReference>
<dbReference type="STRING" id="1603555.SU86_001925"/>
<dbReference type="GeneID" id="24875141"/>
<feature type="domain" description="Nucleotidyl transferase" evidence="1">
    <location>
        <begin position="3"/>
        <end position="218"/>
    </location>
</feature>
<dbReference type="EMBL" id="CP011097">
    <property type="protein sequence ID" value="AJZ75342.1"/>
    <property type="molecule type" value="Genomic_DNA"/>
</dbReference>
<dbReference type="InterPro" id="IPR029044">
    <property type="entry name" value="Nucleotide-diphossugar_trans"/>
</dbReference>
<evidence type="ECO:0000313" key="2">
    <source>
        <dbReference type="EMBL" id="AJZ75342.1"/>
    </source>
</evidence>
<dbReference type="RefSeq" id="WP_048187871.1">
    <property type="nucleotide sequence ID" value="NZ_CP011097.1"/>
</dbReference>
<dbReference type="KEGG" id="tah:SU86_001925"/>
<sequence length="223" mass="25312">MQAIILAGGLGSRLKPITDYVPKPLIPINNIPLIEYQIKQLKKFRVNQFVICTGYKTDQIQNYLEHKKNFDSKILYSIEKTPLGTGGAIKKAAKLIKDKSFLVLNGDIISTIDVQKLYPHKNSIALVELRTKFGTVELDDSMITRFQEKKPLTNIWMNSGIYHLSKDIIPHLPSKGAIEDTTFRKFAKEGKLVGIRFKNAFWHSIDSHKDLDDCSKALKGKKL</sequence>
<protein>
    <submittedName>
        <fullName evidence="2">Nucleoside-diphosphate-sugar pyrophosphorylase</fullName>
    </submittedName>
</protein>
<proteinExistence type="predicted"/>
<keyword evidence="3" id="KW-1185">Reference proteome</keyword>
<dbReference type="AlphaFoldDB" id="A0A3G1B125"/>
<dbReference type="InterPro" id="IPR005835">
    <property type="entry name" value="NTP_transferase_dom"/>
</dbReference>
<dbReference type="Pfam" id="PF00483">
    <property type="entry name" value="NTP_transferase"/>
    <property type="match status" value="1"/>
</dbReference>
<name>A0A3G1B125_9ARCH</name>
<organism evidence="2 3">
    <name type="scientific">Candidatus Nitrosotenuis cloacae</name>
    <dbReference type="NCBI Taxonomy" id="1603555"/>
    <lineage>
        <taxon>Archaea</taxon>
        <taxon>Nitrososphaerota</taxon>
        <taxon>Candidatus Nitrosotenuis</taxon>
    </lineage>
</organism>
<evidence type="ECO:0000313" key="3">
    <source>
        <dbReference type="Proteomes" id="UP000266745"/>
    </source>
</evidence>
<dbReference type="OrthoDB" id="15372at2157"/>
<evidence type="ECO:0000259" key="1">
    <source>
        <dbReference type="Pfam" id="PF00483"/>
    </source>
</evidence>
<reference evidence="2 3" key="1">
    <citation type="journal article" date="2016" name="Sci. Rep.">
        <title>A novel ammonia-oxidizing archaeon from wastewater treatment plant: Its enrichment, physiological and genomic characteristics.</title>
        <authorList>
            <person name="Li Y."/>
            <person name="Ding K."/>
            <person name="Wen X."/>
            <person name="Zhang B."/>
            <person name="Shen B."/>
            <person name="Yang Y."/>
        </authorList>
    </citation>
    <scope>NUCLEOTIDE SEQUENCE [LARGE SCALE GENOMIC DNA]</scope>
    <source>
        <strain evidence="2 3">SAT1</strain>
    </source>
</reference>
<gene>
    <name evidence="2" type="ORF">SU86_001925</name>
</gene>
<dbReference type="CDD" id="cd04181">
    <property type="entry name" value="NTP_transferase"/>
    <property type="match status" value="1"/>
</dbReference>
<accession>A0A3G1B125</accession>
<dbReference type="Proteomes" id="UP000266745">
    <property type="component" value="Chromosome"/>
</dbReference>
<dbReference type="InterPro" id="IPR050486">
    <property type="entry name" value="Mannose-1P_guanyltransferase"/>
</dbReference>
<dbReference type="Gene3D" id="3.90.550.10">
    <property type="entry name" value="Spore Coat Polysaccharide Biosynthesis Protein SpsA, Chain A"/>
    <property type="match status" value="1"/>
</dbReference>
<dbReference type="SUPFAM" id="SSF53448">
    <property type="entry name" value="Nucleotide-diphospho-sugar transferases"/>
    <property type="match status" value="1"/>
</dbReference>